<name>A0AAN4VV46_9BACT</name>
<protein>
    <submittedName>
        <fullName evidence="1">Uncharacterized protein</fullName>
    </submittedName>
</protein>
<keyword evidence="2" id="KW-1185">Reference proteome</keyword>
<reference evidence="1 2" key="1">
    <citation type="submission" date="2021-12" db="EMBL/GenBank/DDBJ databases">
        <title>Genome sequencing of bacteria with rrn-lacking chromosome and rrn-plasmid.</title>
        <authorList>
            <person name="Anda M."/>
            <person name="Iwasaki W."/>
        </authorList>
    </citation>
    <scope>NUCLEOTIDE SEQUENCE [LARGE SCALE GENOMIC DNA]</scope>
    <source>
        <strain evidence="1 2">NBRC 15940</strain>
    </source>
</reference>
<gene>
    <name evidence="1" type="ORF">PEDI_01040</name>
</gene>
<dbReference type="EMBL" id="BQKE01000001">
    <property type="protein sequence ID" value="GJM59552.1"/>
    <property type="molecule type" value="Genomic_DNA"/>
</dbReference>
<organism evidence="1 2">
    <name type="scientific">Persicobacter diffluens</name>
    <dbReference type="NCBI Taxonomy" id="981"/>
    <lineage>
        <taxon>Bacteria</taxon>
        <taxon>Pseudomonadati</taxon>
        <taxon>Bacteroidota</taxon>
        <taxon>Cytophagia</taxon>
        <taxon>Cytophagales</taxon>
        <taxon>Persicobacteraceae</taxon>
        <taxon>Persicobacter</taxon>
    </lineage>
</organism>
<dbReference type="AlphaFoldDB" id="A0AAN4VV46"/>
<evidence type="ECO:0000313" key="2">
    <source>
        <dbReference type="Proteomes" id="UP001310022"/>
    </source>
</evidence>
<dbReference type="Proteomes" id="UP001310022">
    <property type="component" value="Unassembled WGS sequence"/>
</dbReference>
<proteinExistence type="predicted"/>
<accession>A0AAN4VV46</accession>
<comment type="caution">
    <text evidence="1">The sequence shown here is derived from an EMBL/GenBank/DDBJ whole genome shotgun (WGS) entry which is preliminary data.</text>
</comment>
<evidence type="ECO:0000313" key="1">
    <source>
        <dbReference type="EMBL" id="GJM59552.1"/>
    </source>
</evidence>
<sequence>METVYYLQFRFEIWTLVFELIDLFLSLNDSRYTF</sequence>